<organism evidence="1 2">
    <name type="scientific">Leptospira mayottensis 200901122</name>
    <dbReference type="NCBI Taxonomy" id="1193010"/>
    <lineage>
        <taxon>Bacteria</taxon>
        <taxon>Pseudomonadati</taxon>
        <taxon>Spirochaetota</taxon>
        <taxon>Spirochaetia</taxon>
        <taxon>Leptospirales</taxon>
        <taxon>Leptospiraceae</taxon>
        <taxon>Leptospira</taxon>
    </lineage>
</organism>
<name>A0AA87MQL5_9LEPT</name>
<evidence type="ECO:0000313" key="1">
    <source>
        <dbReference type="EMBL" id="EKS00566.1"/>
    </source>
</evidence>
<proteinExistence type="predicted"/>
<comment type="caution">
    <text evidence="1">The sequence shown here is derived from an EMBL/GenBank/DDBJ whole genome shotgun (WGS) entry which is preliminary data.</text>
</comment>
<dbReference type="Proteomes" id="UP000001343">
    <property type="component" value="Unassembled WGS sequence"/>
</dbReference>
<sequence>MFFFFLFPKKKILNYSVCLLKTYKVLYLELKICSKTLECIFYCVIVTK</sequence>
<dbReference type="AlphaFoldDB" id="A0AA87MQL5"/>
<reference evidence="1 2" key="1">
    <citation type="journal article" date="2014" name="Int. J. Syst. Evol. Microbiol.">
        <title>Leptospira mayottensis sp. nov., a pathogenic species of the genus Leptospira isolated from humans.</title>
        <authorList>
            <person name="Bourhy P."/>
            <person name="Collet L."/>
            <person name="Brisse S."/>
            <person name="Picardeau M."/>
        </authorList>
    </citation>
    <scope>NUCLEOTIDE SEQUENCE [LARGE SCALE GENOMIC DNA]</scope>
    <source>
        <strain evidence="1 2">200901122</strain>
    </source>
</reference>
<dbReference type="EMBL" id="AKWM02000032">
    <property type="protein sequence ID" value="EKS00566.1"/>
    <property type="molecule type" value="Genomic_DNA"/>
</dbReference>
<protein>
    <submittedName>
        <fullName evidence="1">Uncharacterized protein</fullName>
    </submittedName>
</protein>
<gene>
    <name evidence="1" type="ORF">LEP1GSC125_2728</name>
</gene>
<evidence type="ECO:0000313" key="2">
    <source>
        <dbReference type="Proteomes" id="UP000001343"/>
    </source>
</evidence>
<accession>A0AA87MQL5</accession>